<dbReference type="EMBL" id="CH916366">
    <property type="protein sequence ID" value="EDV96185.1"/>
    <property type="molecule type" value="Genomic_DNA"/>
</dbReference>
<dbReference type="InterPro" id="IPR050430">
    <property type="entry name" value="Peptidase_S1"/>
</dbReference>
<dbReference type="Gene3D" id="2.40.10.10">
    <property type="entry name" value="Trypsin-like serine proteases"/>
    <property type="match status" value="1"/>
</dbReference>
<accession>B4J3I3</accession>
<reference evidence="10 11" key="1">
    <citation type="journal article" date="2007" name="Nature">
        <title>Evolution of genes and genomes on the Drosophila phylogeny.</title>
        <authorList>
            <consortium name="Drosophila 12 Genomes Consortium"/>
            <person name="Clark A.G."/>
            <person name="Eisen M.B."/>
            <person name="Smith D.R."/>
            <person name="Bergman C.M."/>
            <person name="Oliver B."/>
            <person name="Markow T.A."/>
            <person name="Kaufman T.C."/>
            <person name="Kellis M."/>
            <person name="Gelbart W."/>
            <person name="Iyer V.N."/>
            <person name="Pollard D.A."/>
            <person name="Sackton T.B."/>
            <person name="Larracuente A.M."/>
            <person name="Singh N.D."/>
            <person name="Abad J.P."/>
            <person name="Abt D.N."/>
            <person name="Adryan B."/>
            <person name="Aguade M."/>
            <person name="Akashi H."/>
            <person name="Anderson W.W."/>
            <person name="Aquadro C.F."/>
            <person name="Ardell D.H."/>
            <person name="Arguello R."/>
            <person name="Artieri C.G."/>
            <person name="Barbash D.A."/>
            <person name="Barker D."/>
            <person name="Barsanti P."/>
            <person name="Batterham P."/>
            <person name="Batzoglou S."/>
            <person name="Begun D."/>
            <person name="Bhutkar A."/>
            <person name="Blanco E."/>
            <person name="Bosak S.A."/>
            <person name="Bradley R.K."/>
            <person name="Brand A.D."/>
            <person name="Brent M.R."/>
            <person name="Brooks A.N."/>
            <person name="Brown R.H."/>
            <person name="Butlin R.K."/>
            <person name="Caggese C."/>
            <person name="Calvi B.R."/>
            <person name="Bernardo de Carvalho A."/>
            <person name="Caspi A."/>
            <person name="Castrezana S."/>
            <person name="Celniker S.E."/>
            <person name="Chang J.L."/>
            <person name="Chapple C."/>
            <person name="Chatterji S."/>
            <person name="Chinwalla A."/>
            <person name="Civetta A."/>
            <person name="Clifton S.W."/>
            <person name="Comeron J.M."/>
            <person name="Costello J.C."/>
            <person name="Coyne J.A."/>
            <person name="Daub J."/>
            <person name="David R.G."/>
            <person name="Delcher A.L."/>
            <person name="Delehaunty K."/>
            <person name="Do C.B."/>
            <person name="Ebling H."/>
            <person name="Edwards K."/>
            <person name="Eickbush T."/>
            <person name="Evans J.D."/>
            <person name="Filipski A."/>
            <person name="Findeiss S."/>
            <person name="Freyhult E."/>
            <person name="Fulton L."/>
            <person name="Fulton R."/>
            <person name="Garcia A.C."/>
            <person name="Gardiner A."/>
            <person name="Garfield D.A."/>
            <person name="Garvin B.E."/>
            <person name="Gibson G."/>
            <person name="Gilbert D."/>
            <person name="Gnerre S."/>
            <person name="Godfrey J."/>
            <person name="Good R."/>
            <person name="Gotea V."/>
            <person name="Gravely B."/>
            <person name="Greenberg A.J."/>
            <person name="Griffiths-Jones S."/>
            <person name="Gross S."/>
            <person name="Guigo R."/>
            <person name="Gustafson E.A."/>
            <person name="Haerty W."/>
            <person name="Hahn M.W."/>
            <person name="Halligan D.L."/>
            <person name="Halpern A.L."/>
            <person name="Halter G.M."/>
            <person name="Han M.V."/>
            <person name="Heger A."/>
            <person name="Hillier L."/>
            <person name="Hinrichs A.S."/>
            <person name="Holmes I."/>
            <person name="Hoskins R.A."/>
            <person name="Hubisz M.J."/>
            <person name="Hultmark D."/>
            <person name="Huntley M.A."/>
            <person name="Jaffe D.B."/>
            <person name="Jagadeeshan S."/>
            <person name="Jeck W.R."/>
            <person name="Johnson J."/>
            <person name="Jones C.D."/>
            <person name="Jordan W.C."/>
            <person name="Karpen G.H."/>
            <person name="Kataoka E."/>
            <person name="Keightley P.D."/>
            <person name="Kheradpour P."/>
            <person name="Kirkness E.F."/>
            <person name="Koerich L.B."/>
            <person name="Kristiansen K."/>
            <person name="Kudrna D."/>
            <person name="Kulathinal R.J."/>
            <person name="Kumar S."/>
            <person name="Kwok R."/>
            <person name="Lander E."/>
            <person name="Langley C.H."/>
            <person name="Lapoint R."/>
            <person name="Lazzaro B.P."/>
            <person name="Lee S.J."/>
            <person name="Levesque L."/>
            <person name="Li R."/>
            <person name="Lin C.F."/>
            <person name="Lin M.F."/>
            <person name="Lindblad-Toh K."/>
            <person name="Llopart A."/>
            <person name="Long M."/>
            <person name="Low L."/>
            <person name="Lozovsky E."/>
            <person name="Lu J."/>
            <person name="Luo M."/>
            <person name="Machado C.A."/>
            <person name="Makalowski W."/>
            <person name="Marzo M."/>
            <person name="Matsuda M."/>
            <person name="Matzkin L."/>
            <person name="McAllister B."/>
            <person name="McBride C.S."/>
            <person name="McKernan B."/>
            <person name="McKernan K."/>
            <person name="Mendez-Lago M."/>
            <person name="Minx P."/>
            <person name="Mollenhauer M.U."/>
            <person name="Montooth K."/>
            <person name="Mount S.M."/>
            <person name="Mu X."/>
            <person name="Myers E."/>
            <person name="Negre B."/>
            <person name="Newfeld S."/>
            <person name="Nielsen R."/>
            <person name="Noor M.A."/>
            <person name="O'Grady P."/>
            <person name="Pachter L."/>
            <person name="Papaceit M."/>
            <person name="Parisi M.J."/>
            <person name="Parisi M."/>
            <person name="Parts L."/>
            <person name="Pedersen J.S."/>
            <person name="Pesole G."/>
            <person name="Phillippy A.M."/>
            <person name="Ponting C.P."/>
            <person name="Pop M."/>
            <person name="Porcelli D."/>
            <person name="Powell J.R."/>
            <person name="Prohaska S."/>
            <person name="Pruitt K."/>
            <person name="Puig M."/>
            <person name="Quesneville H."/>
            <person name="Ram K.R."/>
            <person name="Rand D."/>
            <person name="Rasmussen M.D."/>
            <person name="Reed L.K."/>
            <person name="Reenan R."/>
            <person name="Reily A."/>
            <person name="Remington K.A."/>
            <person name="Rieger T.T."/>
            <person name="Ritchie M.G."/>
            <person name="Robin C."/>
            <person name="Rogers Y.H."/>
            <person name="Rohde C."/>
            <person name="Rozas J."/>
            <person name="Rubenfield M.J."/>
            <person name="Ruiz A."/>
            <person name="Russo S."/>
            <person name="Salzberg S.L."/>
            <person name="Sanchez-Gracia A."/>
            <person name="Saranga D.J."/>
            <person name="Sato H."/>
            <person name="Schaeffer S.W."/>
            <person name="Schatz M.C."/>
            <person name="Schlenke T."/>
            <person name="Schwartz R."/>
            <person name="Segarra C."/>
            <person name="Singh R.S."/>
            <person name="Sirot L."/>
            <person name="Sirota M."/>
            <person name="Sisneros N.B."/>
            <person name="Smith C.D."/>
            <person name="Smith T.F."/>
            <person name="Spieth J."/>
            <person name="Stage D.E."/>
            <person name="Stark A."/>
            <person name="Stephan W."/>
            <person name="Strausberg R.L."/>
            <person name="Strempel S."/>
            <person name="Sturgill D."/>
            <person name="Sutton G."/>
            <person name="Sutton G.G."/>
            <person name="Tao W."/>
            <person name="Teichmann S."/>
            <person name="Tobari Y.N."/>
            <person name="Tomimura Y."/>
            <person name="Tsolas J.M."/>
            <person name="Valente V.L."/>
            <person name="Venter E."/>
            <person name="Venter J.C."/>
            <person name="Vicario S."/>
            <person name="Vieira F.G."/>
            <person name="Vilella A.J."/>
            <person name="Villasante A."/>
            <person name="Walenz B."/>
            <person name="Wang J."/>
            <person name="Wasserman M."/>
            <person name="Watts T."/>
            <person name="Wilson D."/>
            <person name="Wilson R.K."/>
            <person name="Wing R.A."/>
            <person name="Wolfner M.F."/>
            <person name="Wong A."/>
            <person name="Wong G.K."/>
            <person name="Wu C.I."/>
            <person name="Wu G."/>
            <person name="Yamamoto D."/>
            <person name="Yang H.P."/>
            <person name="Yang S.P."/>
            <person name="Yorke J.A."/>
            <person name="Yoshida K."/>
            <person name="Zdobnov E."/>
            <person name="Zhang P."/>
            <person name="Zhang Y."/>
            <person name="Zimin A.V."/>
            <person name="Baldwin J."/>
            <person name="Abdouelleil A."/>
            <person name="Abdulkadir J."/>
            <person name="Abebe A."/>
            <person name="Abera B."/>
            <person name="Abreu J."/>
            <person name="Acer S.C."/>
            <person name="Aftuck L."/>
            <person name="Alexander A."/>
            <person name="An P."/>
            <person name="Anderson E."/>
            <person name="Anderson S."/>
            <person name="Arachi H."/>
            <person name="Azer M."/>
            <person name="Bachantsang P."/>
            <person name="Barry A."/>
            <person name="Bayul T."/>
            <person name="Berlin A."/>
            <person name="Bessette D."/>
            <person name="Bloom T."/>
            <person name="Blye J."/>
            <person name="Boguslavskiy L."/>
            <person name="Bonnet C."/>
            <person name="Boukhgalter B."/>
            <person name="Bourzgui I."/>
            <person name="Brown A."/>
            <person name="Cahill P."/>
            <person name="Channer S."/>
            <person name="Cheshatsang Y."/>
            <person name="Chuda L."/>
            <person name="Citroen M."/>
            <person name="Collymore A."/>
            <person name="Cooke P."/>
            <person name="Costello M."/>
            <person name="D'Aco K."/>
            <person name="Daza R."/>
            <person name="De Haan G."/>
            <person name="DeGray S."/>
            <person name="DeMaso C."/>
            <person name="Dhargay N."/>
            <person name="Dooley K."/>
            <person name="Dooley E."/>
            <person name="Doricent M."/>
            <person name="Dorje P."/>
            <person name="Dorjee K."/>
            <person name="Dupes A."/>
            <person name="Elong R."/>
            <person name="Falk J."/>
            <person name="Farina A."/>
            <person name="Faro S."/>
            <person name="Ferguson D."/>
            <person name="Fisher S."/>
            <person name="Foley C.D."/>
            <person name="Franke A."/>
            <person name="Friedrich D."/>
            <person name="Gadbois L."/>
            <person name="Gearin G."/>
            <person name="Gearin C.R."/>
            <person name="Giannoukos G."/>
            <person name="Goode T."/>
            <person name="Graham J."/>
            <person name="Grandbois E."/>
            <person name="Grewal S."/>
            <person name="Gyaltsen K."/>
            <person name="Hafez N."/>
            <person name="Hagos B."/>
            <person name="Hall J."/>
            <person name="Henson C."/>
            <person name="Hollinger A."/>
            <person name="Honan T."/>
            <person name="Huard M.D."/>
            <person name="Hughes L."/>
            <person name="Hurhula B."/>
            <person name="Husby M.E."/>
            <person name="Kamat A."/>
            <person name="Kanga B."/>
            <person name="Kashin S."/>
            <person name="Khazanovich D."/>
            <person name="Kisner P."/>
            <person name="Lance K."/>
            <person name="Lara M."/>
            <person name="Lee W."/>
            <person name="Lennon N."/>
            <person name="Letendre F."/>
            <person name="LeVine R."/>
            <person name="Lipovsky A."/>
            <person name="Liu X."/>
            <person name="Liu J."/>
            <person name="Liu S."/>
            <person name="Lokyitsang T."/>
            <person name="Lokyitsang Y."/>
            <person name="Lubonja R."/>
            <person name="Lui A."/>
            <person name="MacDonald P."/>
            <person name="Magnisalis V."/>
            <person name="Maru K."/>
            <person name="Matthews C."/>
            <person name="McCusker W."/>
            <person name="McDonough S."/>
            <person name="Mehta T."/>
            <person name="Meldrim J."/>
            <person name="Meneus L."/>
            <person name="Mihai O."/>
            <person name="Mihalev A."/>
            <person name="Mihova T."/>
            <person name="Mittelman R."/>
            <person name="Mlenga V."/>
            <person name="Montmayeur A."/>
            <person name="Mulrain L."/>
            <person name="Navidi A."/>
            <person name="Naylor J."/>
            <person name="Negash T."/>
            <person name="Nguyen T."/>
            <person name="Nguyen N."/>
            <person name="Nicol R."/>
            <person name="Norbu C."/>
            <person name="Norbu N."/>
            <person name="Novod N."/>
            <person name="O'Neill B."/>
            <person name="Osman S."/>
            <person name="Markiewicz E."/>
            <person name="Oyono O.L."/>
            <person name="Patti C."/>
            <person name="Phunkhang P."/>
            <person name="Pierre F."/>
            <person name="Priest M."/>
            <person name="Raghuraman S."/>
            <person name="Rege F."/>
            <person name="Reyes R."/>
            <person name="Rise C."/>
            <person name="Rogov P."/>
            <person name="Ross K."/>
            <person name="Ryan E."/>
            <person name="Settipalli S."/>
            <person name="Shea T."/>
            <person name="Sherpa N."/>
            <person name="Shi L."/>
            <person name="Shih D."/>
            <person name="Sparrow T."/>
            <person name="Spaulding J."/>
            <person name="Stalker J."/>
            <person name="Stange-Thomann N."/>
            <person name="Stavropoulos S."/>
            <person name="Stone C."/>
            <person name="Strader C."/>
            <person name="Tesfaye S."/>
            <person name="Thomson T."/>
            <person name="Thoulutsang Y."/>
            <person name="Thoulutsang D."/>
            <person name="Topham K."/>
            <person name="Topping I."/>
            <person name="Tsamla T."/>
            <person name="Vassiliev H."/>
            <person name="Vo A."/>
            <person name="Wangchuk T."/>
            <person name="Wangdi T."/>
            <person name="Weiand M."/>
            <person name="Wilkinson J."/>
            <person name="Wilson A."/>
            <person name="Yadav S."/>
            <person name="Young G."/>
            <person name="Yu Q."/>
            <person name="Zembek L."/>
            <person name="Zhong D."/>
            <person name="Zimmer A."/>
            <person name="Zwirko Z."/>
            <person name="Jaffe D.B."/>
            <person name="Alvarez P."/>
            <person name="Brockman W."/>
            <person name="Butler J."/>
            <person name="Chin C."/>
            <person name="Gnerre S."/>
            <person name="Grabherr M."/>
            <person name="Kleber M."/>
            <person name="Mauceli E."/>
            <person name="MacCallum I."/>
        </authorList>
    </citation>
    <scope>NUCLEOTIDE SEQUENCE [LARGE SCALE GENOMIC DNA]</scope>
    <source>
        <strain evidence="11">Tucson 15287-2541.00</strain>
    </source>
</reference>
<dbReference type="FunFam" id="2.40.10.10:FF:000025">
    <property type="entry name" value="serine proteases 1/2"/>
    <property type="match status" value="1"/>
</dbReference>
<sequence>MKILVVFALALAYASGSALRGEEGPVQDGPDGRIANGEKAELWQFDYQVGLYVKNGKTYSWCGGAFLEHAWVLTAAHCVDERFVSQIKRYAYPDSILIHSGYNRKTMANDIALIKITAVQYSSGISPIRLPSMQPPYASYVDEKAVATGWGRTSDSDQYNSDDLMYAYMEVISNAACTKTYGASIESSNICVSTTSGASTCGGDDGGPLALDSKIPTLIGIASFGSQKGCEKGLPVAFTRVTNYLDWIQAETGVAY</sequence>
<keyword evidence="3 8" id="KW-0732">Signal</keyword>
<feature type="chain" id="PRO_5002811469" evidence="8">
    <location>
        <begin position="19"/>
        <end position="256"/>
    </location>
</feature>
<dbReference type="PROSITE" id="PS50240">
    <property type="entry name" value="TRYPSIN_DOM"/>
    <property type="match status" value="1"/>
</dbReference>
<organism evidence="11">
    <name type="scientific">Drosophila grimshawi</name>
    <name type="common">Hawaiian fruit fly</name>
    <name type="synonym">Idiomyia grimshawi</name>
    <dbReference type="NCBI Taxonomy" id="7222"/>
    <lineage>
        <taxon>Eukaryota</taxon>
        <taxon>Metazoa</taxon>
        <taxon>Ecdysozoa</taxon>
        <taxon>Arthropoda</taxon>
        <taxon>Hexapoda</taxon>
        <taxon>Insecta</taxon>
        <taxon>Pterygota</taxon>
        <taxon>Neoptera</taxon>
        <taxon>Endopterygota</taxon>
        <taxon>Diptera</taxon>
        <taxon>Brachycera</taxon>
        <taxon>Muscomorpha</taxon>
        <taxon>Ephydroidea</taxon>
        <taxon>Drosophilidae</taxon>
        <taxon>Drosophila</taxon>
        <taxon>Hawaiian Drosophila</taxon>
    </lineage>
</organism>
<evidence type="ECO:0000256" key="4">
    <source>
        <dbReference type="ARBA" id="ARBA00022801"/>
    </source>
</evidence>
<dbReference type="InParanoid" id="B4J3I3"/>
<dbReference type="OrthoDB" id="5565075at2759"/>
<keyword evidence="6" id="KW-0865">Zymogen</keyword>
<dbReference type="PRINTS" id="PR00722">
    <property type="entry name" value="CHYMOTRYPSIN"/>
</dbReference>
<dbReference type="PROSITE" id="PS00134">
    <property type="entry name" value="TRYPSIN_HIS"/>
    <property type="match status" value="1"/>
</dbReference>
<keyword evidence="4" id="KW-0378">Hydrolase</keyword>
<dbReference type="SUPFAM" id="SSF50494">
    <property type="entry name" value="Trypsin-like serine proteases"/>
    <property type="match status" value="1"/>
</dbReference>
<evidence type="ECO:0000256" key="1">
    <source>
        <dbReference type="ARBA" id="ARBA00007664"/>
    </source>
</evidence>
<dbReference type="PhylomeDB" id="B4J3I3"/>
<dbReference type="AlphaFoldDB" id="B4J3I3"/>
<comment type="similarity">
    <text evidence="1">Belongs to the peptidase S1 family.</text>
</comment>
<dbReference type="SMR" id="B4J3I3"/>
<dbReference type="SMART" id="SM00020">
    <property type="entry name" value="Tryp_SPc"/>
    <property type="match status" value="1"/>
</dbReference>
<evidence type="ECO:0000256" key="3">
    <source>
        <dbReference type="ARBA" id="ARBA00022729"/>
    </source>
</evidence>
<dbReference type="InterPro" id="IPR043504">
    <property type="entry name" value="Peptidase_S1_PA_chymotrypsin"/>
</dbReference>
<keyword evidence="5" id="KW-0720">Serine protease</keyword>
<feature type="signal peptide" evidence="8">
    <location>
        <begin position="1"/>
        <end position="18"/>
    </location>
</feature>
<dbReference type="PANTHER" id="PTHR24276:SF98">
    <property type="entry name" value="FI18310P1-RELATED"/>
    <property type="match status" value="1"/>
</dbReference>
<evidence type="ECO:0000256" key="6">
    <source>
        <dbReference type="ARBA" id="ARBA00023145"/>
    </source>
</evidence>
<dbReference type="STRING" id="7222.B4J3I3"/>
<name>B4J3I3_DROGR</name>
<gene>
    <name evidence="10" type="primary">Dgri\GH15354</name>
    <name evidence="10" type="ORF">Dgri_GH15354</name>
</gene>
<dbReference type="eggNOG" id="KOG3627">
    <property type="taxonomic scope" value="Eukaryota"/>
</dbReference>
<dbReference type="InterPro" id="IPR009003">
    <property type="entry name" value="Peptidase_S1_PA"/>
</dbReference>
<dbReference type="OMA" id="YMEVISN"/>
<keyword evidence="7" id="KW-1015">Disulfide bond</keyword>
<dbReference type="PANTHER" id="PTHR24276">
    <property type="entry name" value="POLYSERASE-RELATED"/>
    <property type="match status" value="1"/>
</dbReference>
<dbReference type="CDD" id="cd00190">
    <property type="entry name" value="Tryp_SPc"/>
    <property type="match status" value="1"/>
</dbReference>
<evidence type="ECO:0000313" key="11">
    <source>
        <dbReference type="Proteomes" id="UP000001070"/>
    </source>
</evidence>
<evidence type="ECO:0000259" key="9">
    <source>
        <dbReference type="PROSITE" id="PS50240"/>
    </source>
</evidence>
<dbReference type="GO" id="GO:0004252">
    <property type="term" value="F:serine-type endopeptidase activity"/>
    <property type="evidence" value="ECO:0007669"/>
    <property type="project" value="InterPro"/>
</dbReference>
<evidence type="ECO:0000256" key="2">
    <source>
        <dbReference type="ARBA" id="ARBA00022670"/>
    </source>
</evidence>
<protein>
    <submittedName>
        <fullName evidence="10">GH15354</fullName>
    </submittedName>
</protein>
<dbReference type="InterPro" id="IPR001314">
    <property type="entry name" value="Peptidase_S1A"/>
</dbReference>
<proteinExistence type="inferred from homology"/>
<evidence type="ECO:0000313" key="10">
    <source>
        <dbReference type="EMBL" id="EDV96185.1"/>
    </source>
</evidence>
<dbReference type="InterPro" id="IPR018114">
    <property type="entry name" value="TRYPSIN_HIS"/>
</dbReference>
<evidence type="ECO:0000256" key="7">
    <source>
        <dbReference type="ARBA" id="ARBA00023157"/>
    </source>
</evidence>
<evidence type="ECO:0000256" key="8">
    <source>
        <dbReference type="SAM" id="SignalP"/>
    </source>
</evidence>
<keyword evidence="2" id="KW-0645">Protease</keyword>
<keyword evidence="11" id="KW-1185">Reference proteome</keyword>
<dbReference type="Pfam" id="PF00089">
    <property type="entry name" value="Trypsin"/>
    <property type="match status" value="1"/>
</dbReference>
<dbReference type="GO" id="GO:0006508">
    <property type="term" value="P:proteolysis"/>
    <property type="evidence" value="ECO:0007669"/>
    <property type="project" value="UniProtKB-KW"/>
</dbReference>
<dbReference type="HOGENOM" id="CLU_006842_7_6_1"/>
<feature type="domain" description="Peptidase S1" evidence="9">
    <location>
        <begin position="34"/>
        <end position="253"/>
    </location>
</feature>
<evidence type="ECO:0000256" key="5">
    <source>
        <dbReference type="ARBA" id="ARBA00022825"/>
    </source>
</evidence>
<dbReference type="InterPro" id="IPR001254">
    <property type="entry name" value="Trypsin_dom"/>
</dbReference>
<dbReference type="Proteomes" id="UP000001070">
    <property type="component" value="Unassembled WGS sequence"/>
</dbReference>